<keyword evidence="12" id="KW-0902">Two-component regulatory system</keyword>
<keyword evidence="25" id="KW-1185">Reference proteome</keyword>
<evidence type="ECO:0000259" key="18">
    <source>
        <dbReference type="PROSITE" id="PS50109"/>
    </source>
</evidence>
<reference evidence="25" key="1">
    <citation type="submission" date="2016-03" db="EMBL/GenBank/DDBJ databases">
        <title>Complete genome sequence of Solimmundus cernigliae, representing a novel lineage of polycyclic aromatic hydrocarbon degraders within the Gammaproteobacteria.</title>
        <authorList>
            <person name="Singleton D.R."/>
            <person name="Dickey A.N."/>
            <person name="Scholl E.H."/>
            <person name="Wright F.A."/>
            <person name="Aitken M.D."/>
        </authorList>
    </citation>
    <scope>NUCLEOTIDE SEQUENCE [LARGE SCALE GENOMIC DNA]</scope>
    <source>
        <strain evidence="25">TR3.2</strain>
    </source>
</reference>
<dbReference type="InterPro" id="IPR036097">
    <property type="entry name" value="HisK_dim/P_sf"/>
</dbReference>
<evidence type="ECO:0000259" key="22">
    <source>
        <dbReference type="PROSITE" id="PS50887"/>
    </source>
</evidence>
<dbReference type="InterPro" id="IPR035919">
    <property type="entry name" value="EAL_sf"/>
</dbReference>
<keyword evidence="4 15" id="KW-0597">Phosphoprotein</keyword>
<dbReference type="CDD" id="cd01948">
    <property type="entry name" value="EAL"/>
    <property type="match status" value="1"/>
</dbReference>
<dbReference type="InterPro" id="IPR011006">
    <property type="entry name" value="CheY-like_superfamily"/>
</dbReference>
<evidence type="ECO:0000313" key="24">
    <source>
        <dbReference type="EMBL" id="ANX03793.1"/>
    </source>
</evidence>
<dbReference type="GO" id="GO:0000155">
    <property type="term" value="F:phosphorelay sensor kinase activity"/>
    <property type="evidence" value="ECO:0007669"/>
    <property type="project" value="InterPro"/>
</dbReference>
<dbReference type="SUPFAM" id="SSF141868">
    <property type="entry name" value="EAL domain-like"/>
    <property type="match status" value="1"/>
</dbReference>
<dbReference type="OrthoDB" id="5563233at2"/>
<dbReference type="InterPro" id="IPR008207">
    <property type="entry name" value="Sig_transdc_His_kin_Hpt_dom"/>
</dbReference>
<dbReference type="PANTHER" id="PTHR45339:SF1">
    <property type="entry name" value="HYBRID SIGNAL TRANSDUCTION HISTIDINE KINASE J"/>
    <property type="match status" value="1"/>
</dbReference>
<dbReference type="SUPFAM" id="SSF55874">
    <property type="entry name" value="ATPase domain of HSP90 chaperone/DNA topoisomerase II/histidine kinase"/>
    <property type="match status" value="1"/>
</dbReference>
<dbReference type="SMART" id="SM00073">
    <property type="entry name" value="HPT"/>
    <property type="match status" value="1"/>
</dbReference>
<dbReference type="SUPFAM" id="SSF52172">
    <property type="entry name" value="CheY-like"/>
    <property type="match status" value="2"/>
</dbReference>
<dbReference type="CDD" id="cd17546">
    <property type="entry name" value="REC_hyHK_CKI1_RcsC-like"/>
    <property type="match status" value="1"/>
</dbReference>
<evidence type="ECO:0000256" key="7">
    <source>
        <dbReference type="ARBA" id="ARBA00022692"/>
    </source>
</evidence>
<evidence type="ECO:0000259" key="20">
    <source>
        <dbReference type="PROSITE" id="PS50883"/>
    </source>
</evidence>
<dbReference type="SUPFAM" id="SSF158472">
    <property type="entry name" value="HAMP domain-like"/>
    <property type="match status" value="1"/>
</dbReference>
<dbReference type="InterPro" id="IPR036890">
    <property type="entry name" value="HATPase_C_sf"/>
</dbReference>
<feature type="modified residue" description="Phosphohistidine" evidence="14">
    <location>
        <position position="720"/>
    </location>
</feature>
<evidence type="ECO:0000256" key="6">
    <source>
        <dbReference type="ARBA" id="ARBA00022679"/>
    </source>
</evidence>
<keyword evidence="5" id="KW-0973">c-di-GMP</keyword>
<keyword evidence="11 17" id="KW-1133">Transmembrane helix</keyword>
<keyword evidence="13 17" id="KW-0472">Membrane</keyword>
<organism evidence="24 25">
    <name type="scientific">Immundisolibacter cernigliae</name>
    <dbReference type="NCBI Taxonomy" id="1810504"/>
    <lineage>
        <taxon>Bacteria</taxon>
        <taxon>Pseudomonadati</taxon>
        <taxon>Pseudomonadota</taxon>
        <taxon>Gammaproteobacteria</taxon>
        <taxon>Immundisolibacterales</taxon>
        <taxon>Immundisolibacteraceae</taxon>
        <taxon>Immundisolibacter</taxon>
    </lineage>
</organism>
<evidence type="ECO:0000259" key="23">
    <source>
        <dbReference type="PROSITE" id="PS50894"/>
    </source>
</evidence>
<keyword evidence="8" id="KW-0547">Nucleotide-binding</keyword>
<feature type="domain" description="EAL" evidence="20">
    <location>
        <begin position="1093"/>
        <end position="1347"/>
    </location>
</feature>
<dbReference type="PROSITE" id="PS50885">
    <property type="entry name" value="HAMP"/>
    <property type="match status" value="1"/>
</dbReference>
<evidence type="ECO:0000256" key="3">
    <source>
        <dbReference type="ARBA" id="ARBA00022475"/>
    </source>
</evidence>
<dbReference type="SUPFAM" id="SSF55073">
    <property type="entry name" value="Nucleotide cyclase"/>
    <property type="match status" value="1"/>
</dbReference>
<evidence type="ECO:0000256" key="9">
    <source>
        <dbReference type="ARBA" id="ARBA00022777"/>
    </source>
</evidence>
<feature type="domain" description="Histidine kinase" evidence="18">
    <location>
        <begin position="282"/>
        <end position="503"/>
    </location>
</feature>
<dbReference type="Gene3D" id="3.30.70.270">
    <property type="match status" value="1"/>
</dbReference>
<evidence type="ECO:0000256" key="1">
    <source>
        <dbReference type="ARBA" id="ARBA00000085"/>
    </source>
</evidence>
<feature type="transmembrane region" description="Helical" evidence="17">
    <location>
        <begin position="20"/>
        <end position="44"/>
    </location>
</feature>
<dbReference type="SMART" id="SM00387">
    <property type="entry name" value="HATPase_c"/>
    <property type="match status" value="1"/>
</dbReference>
<comment type="catalytic activity">
    <reaction evidence="1">
        <text>ATP + protein L-histidine = ADP + protein N-phospho-L-histidine.</text>
        <dbReference type="EC" id="2.7.13.3"/>
    </reaction>
</comment>
<dbReference type="RefSeq" id="WP_068803449.1">
    <property type="nucleotide sequence ID" value="NZ_CP014671.1"/>
</dbReference>
<dbReference type="CDD" id="cd01949">
    <property type="entry name" value="GGDEF"/>
    <property type="match status" value="1"/>
</dbReference>
<dbReference type="Proteomes" id="UP000092952">
    <property type="component" value="Chromosome"/>
</dbReference>
<dbReference type="Gene3D" id="1.10.287.130">
    <property type="match status" value="1"/>
</dbReference>
<dbReference type="InterPro" id="IPR000160">
    <property type="entry name" value="GGDEF_dom"/>
</dbReference>
<dbReference type="SMART" id="SM00052">
    <property type="entry name" value="EAL"/>
    <property type="match status" value="1"/>
</dbReference>
<dbReference type="InterPro" id="IPR029787">
    <property type="entry name" value="Nucleotide_cyclase"/>
</dbReference>
<dbReference type="InParanoid" id="A0A1B1YT12"/>
<feature type="domain" description="Response regulatory" evidence="19">
    <location>
        <begin position="527"/>
        <end position="644"/>
    </location>
</feature>
<accession>A0A1B1YT12</accession>
<feature type="modified residue" description="4-aspartylphosphate" evidence="15">
    <location>
        <position position="576"/>
    </location>
</feature>
<sequence>MNRTNFIARRVARLRSDTLVMLVCIVGITLLSLTAATGISVLSVNKARDDLLNQGRLLTERYAAQATLALLYGSPDNARAATDNLLRFPNVVGVAVFNADGSTLLRQGAVGARRAAAIEPWRADESTRVLDDNDSYWLFGAPVFVGNASQDLTVFGEAVPPPQYQGQVAVAVSKEALRDVTRDIVLSTATMTVLTAAVLLPLLLLILRRISNPIQALARVMARTESGETSARAELSGPADVQQMERAFNSMMDRLQDREQELRSARDAALSAARVKAQFTANVSHEIRTPLNGLLGMLQLLRESPLTAKQLERLTIAEASGNTLLTLINDILDFSRLESGRVEIEHIPFDLHAKVHEISTLFELQTRNKDIALQVDIGADVPSGVVGDPVRFGQVLTNLIGNAIKFTPAGEVRVQIDTVGRGDADTRLMFRVTDTGIGIASEDLERIFQSFTQADSSTTRQFGGSGLGLTITRQLVEQMGGQIGVDSTPGVGSSFWFWLPFDLAPQIAEPAAEALYTPPRLLANHSRVLVAEDNATNQLVAKGLLEACGCTVEVVGDGQAAVDAWATGAYAIIFMDCNMPGVDGLEATRRIRASEAAGQRVPIIAMTANLEAALQEQCHAAGMDDSLPKPMQLAGVQQILDKWTSTRAIAPPPEPAAAPGDAPTTTAVLNTALLSELHDAIGDALPTVIRTFISDSARYFVDLRDAIGQRDTARIRDLAHTLKGSASNLGAEMLADLAQRVERMASGSNPDIAGLERLSDDFDRQHTAAREALAHWSSGQLGSKPTEIPQSNFTVLLVEDDHSTRLALRGILALEGYRVIEAGDGEEAMQLYPRVRPDLVLLDARLPRQDGFTTCRQMLALPQAHRTPVLMITSLADEISVERAFRAGAADYITKPINFGVLRRRVTRLLQAGASERHAHRLAYHDVLTGLPNRAGFRERLRERLERADAGTKLAVVALDLDRFKVLNESLGHDVADEVLVQLADRIRRQLRADDLLGRVGSDEFGLAFEIDGPDTAVTVANKILGSVGLPLQVADQELVLGASIGIALYPADDSGLDGLIRHAETALNQAKSAGGGRHHFWQTHMSVAVRRRLDMETDLRKALERSELMLFYQPQMNLGSGMVTGVEALIRWQHPQRGLVSPADFIPLAEDTGLIGPIGEWVLREACRQNRLWQQHGLPPLRMAVNVSGHQLAAPEFVDTVARALEETDHAPQRLELEITETTLMRDLEASAKVLSRLRSLGVRLSIDDFGTGYSSLGYLKHLPVQTVKIDRSFVAELPENTHDAAITNGIIDMGHNLGLEIVGEGVETAAQLRYLRERGCDVIQGYLLHAPTTPGSIETWLKNNQRPNVAGLGIVKGPRGRH</sequence>
<dbReference type="STRING" id="1810504.PG2T_06015"/>
<dbReference type="InterPro" id="IPR001789">
    <property type="entry name" value="Sig_transdc_resp-reg_receiver"/>
</dbReference>
<dbReference type="EMBL" id="CP014671">
    <property type="protein sequence ID" value="ANX03793.1"/>
    <property type="molecule type" value="Genomic_DNA"/>
</dbReference>
<dbReference type="Pfam" id="PF00672">
    <property type="entry name" value="HAMP"/>
    <property type="match status" value="1"/>
</dbReference>
<dbReference type="PROSITE" id="PS50110">
    <property type="entry name" value="RESPONSE_REGULATORY"/>
    <property type="match status" value="2"/>
</dbReference>
<evidence type="ECO:0000256" key="2">
    <source>
        <dbReference type="ARBA" id="ARBA00004651"/>
    </source>
</evidence>
<keyword evidence="10" id="KW-0067">ATP-binding</keyword>
<dbReference type="Pfam" id="PF01627">
    <property type="entry name" value="Hpt"/>
    <property type="match status" value="1"/>
</dbReference>
<dbReference type="Pfam" id="PF00563">
    <property type="entry name" value="EAL"/>
    <property type="match status" value="1"/>
</dbReference>
<keyword evidence="7 17" id="KW-0812">Transmembrane</keyword>
<dbReference type="Gene3D" id="3.30.565.10">
    <property type="entry name" value="Histidine kinase-like ATPase, C-terminal domain"/>
    <property type="match status" value="1"/>
</dbReference>
<keyword evidence="3" id="KW-1003">Cell membrane</keyword>
<dbReference type="CDD" id="cd00088">
    <property type="entry name" value="HPT"/>
    <property type="match status" value="1"/>
</dbReference>
<name>A0A1B1YT12_9GAMM</name>
<dbReference type="SMART" id="SM00388">
    <property type="entry name" value="HisKA"/>
    <property type="match status" value="1"/>
</dbReference>
<feature type="domain" description="Response regulatory" evidence="19">
    <location>
        <begin position="794"/>
        <end position="910"/>
    </location>
</feature>
<evidence type="ECO:0000256" key="5">
    <source>
        <dbReference type="ARBA" id="ARBA00022636"/>
    </source>
</evidence>
<evidence type="ECO:0000256" key="8">
    <source>
        <dbReference type="ARBA" id="ARBA00022741"/>
    </source>
</evidence>
<dbReference type="InterPro" id="IPR043128">
    <property type="entry name" value="Rev_trsase/Diguanyl_cyclase"/>
</dbReference>
<dbReference type="PROSITE" id="PS50887">
    <property type="entry name" value="GGDEF"/>
    <property type="match status" value="1"/>
</dbReference>
<dbReference type="InterPro" id="IPR036641">
    <property type="entry name" value="HPT_dom_sf"/>
</dbReference>
<feature type="domain" description="HPt" evidence="23">
    <location>
        <begin position="681"/>
        <end position="776"/>
    </location>
</feature>
<feature type="coiled-coil region" evidence="16">
    <location>
        <begin position="241"/>
        <end position="272"/>
    </location>
</feature>
<dbReference type="FunFam" id="1.10.287.130:FF:000004">
    <property type="entry name" value="Ethylene receptor 1"/>
    <property type="match status" value="1"/>
</dbReference>
<keyword evidence="6" id="KW-0808">Transferase</keyword>
<evidence type="ECO:0000256" key="13">
    <source>
        <dbReference type="ARBA" id="ARBA00023136"/>
    </source>
</evidence>
<dbReference type="Gene3D" id="1.20.120.160">
    <property type="entry name" value="HPT domain"/>
    <property type="match status" value="1"/>
</dbReference>
<dbReference type="PROSITE" id="PS50894">
    <property type="entry name" value="HPT"/>
    <property type="match status" value="1"/>
</dbReference>
<evidence type="ECO:0000256" key="15">
    <source>
        <dbReference type="PROSITE-ProRule" id="PRU00169"/>
    </source>
</evidence>
<feature type="domain" description="GGDEF" evidence="22">
    <location>
        <begin position="952"/>
        <end position="1084"/>
    </location>
</feature>
<feature type="domain" description="HAMP" evidence="21">
    <location>
        <begin position="208"/>
        <end position="260"/>
    </location>
</feature>
<keyword evidence="9" id="KW-0418">Kinase</keyword>
<dbReference type="CDD" id="cd17574">
    <property type="entry name" value="REC_OmpR"/>
    <property type="match status" value="1"/>
</dbReference>
<dbReference type="InterPro" id="IPR003661">
    <property type="entry name" value="HisK_dim/P_dom"/>
</dbReference>
<dbReference type="InterPro" id="IPR001633">
    <property type="entry name" value="EAL_dom"/>
</dbReference>
<dbReference type="GO" id="GO:0005886">
    <property type="term" value="C:plasma membrane"/>
    <property type="evidence" value="ECO:0007669"/>
    <property type="project" value="UniProtKB-SubCell"/>
</dbReference>
<evidence type="ECO:0000259" key="19">
    <source>
        <dbReference type="PROSITE" id="PS50110"/>
    </source>
</evidence>
<evidence type="ECO:0000256" key="10">
    <source>
        <dbReference type="ARBA" id="ARBA00022840"/>
    </source>
</evidence>
<evidence type="ECO:0000256" key="14">
    <source>
        <dbReference type="PROSITE-ProRule" id="PRU00110"/>
    </source>
</evidence>
<evidence type="ECO:0000256" key="12">
    <source>
        <dbReference type="ARBA" id="ARBA00023012"/>
    </source>
</evidence>
<dbReference type="InterPro" id="IPR003594">
    <property type="entry name" value="HATPase_dom"/>
</dbReference>
<dbReference type="CDD" id="cd16922">
    <property type="entry name" value="HATPase_EvgS-ArcB-TorS-like"/>
    <property type="match status" value="1"/>
</dbReference>
<dbReference type="CDD" id="cd00082">
    <property type="entry name" value="HisKA"/>
    <property type="match status" value="1"/>
</dbReference>
<dbReference type="FunFam" id="3.30.565.10:FF:000010">
    <property type="entry name" value="Sensor histidine kinase RcsC"/>
    <property type="match status" value="1"/>
</dbReference>
<dbReference type="GO" id="GO:0005524">
    <property type="term" value="F:ATP binding"/>
    <property type="evidence" value="ECO:0007669"/>
    <property type="project" value="UniProtKB-KW"/>
</dbReference>
<evidence type="ECO:0000256" key="4">
    <source>
        <dbReference type="ARBA" id="ARBA00022553"/>
    </source>
</evidence>
<dbReference type="PROSITE" id="PS50109">
    <property type="entry name" value="HIS_KIN"/>
    <property type="match status" value="1"/>
</dbReference>
<dbReference type="InterPro" id="IPR004358">
    <property type="entry name" value="Sig_transdc_His_kin-like_C"/>
</dbReference>
<dbReference type="SUPFAM" id="SSF47226">
    <property type="entry name" value="Histidine-containing phosphotransfer domain, HPT domain"/>
    <property type="match status" value="1"/>
</dbReference>
<dbReference type="Pfam" id="PF00512">
    <property type="entry name" value="HisKA"/>
    <property type="match status" value="1"/>
</dbReference>
<evidence type="ECO:0000256" key="17">
    <source>
        <dbReference type="SAM" id="Phobius"/>
    </source>
</evidence>
<dbReference type="NCBIfam" id="TIGR00254">
    <property type="entry name" value="GGDEF"/>
    <property type="match status" value="1"/>
</dbReference>
<feature type="modified residue" description="4-aspartylphosphate" evidence="15">
    <location>
        <position position="843"/>
    </location>
</feature>
<dbReference type="PROSITE" id="PS50883">
    <property type="entry name" value="EAL"/>
    <property type="match status" value="1"/>
</dbReference>
<comment type="subcellular location">
    <subcellularLocation>
        <location evidence="2">Cell membrane</location>
        <topology evidence="2">Multi-pass membrane protein</topology>
    </subcellularLocation>
</comment>
<dbReference type="InterPro" id="IPR005467">
    <property type="entry name" value="His_kinase_dom"/>
</dbReference>
<dbReference type="FunFam" id="3.20.20.450:FF:000001">
    <property type="entry name" value="Cyclic di-GMP phosphodiesterase yahA"/>
    <property type="match status" value="1"/>
</dbReference>
<dbReference type="SMART" id="SM00267">
    <property type="entry name" value="GGDEF"/>
    <property type="match status" value="1"/>
</dbReference>
<evidence type="ECO:0000313" key="25">
    <source>
        <dbReference type="Proteomes" id="UP000092952"/>
    </source>
</evidence>
<evidence type="ECO:0000259" key="21">
    <source>
        <dbReference type="PROSITE" id="PS50885"/>
    </source>
</evidence>
<protein>
    <submittedName>
        <fullName evidence="24">Uncharacterized protein</fullName>
    </submittedName>
</protein>
<dbReference type="Pfam" id="PF02518">
    <property type="entry name" value="HATPase_c"/>
    <property type="match status" value="1"/>
</dbReference>
<feature type="transmembrane region" description="Helical" evidence="17">
    <location>
        <begin position="184"/>
        <end position="207"/>
    </location>
</feature>
<evidence type="ECO:0000256" key="16">
    <source>
        <dbReference type="SAM" id="Coils"/>
    </source>
</evidence>
<dbReference type="SUPFAM" id="SSF47384">
    <property type="entry name" value="Homodimeric domain of signal transducing histidine kinase"/>
    <property type="match status" value="1"/>
</dbReference>
<dbReference type="CDD" id="cd06225">
    <property type="entry name" value="HAMP"/>
    <property type="match status" value="1"/>
</dbReference>
<proteinExistence type="predicted"/>
<dbReference type="PRINTS" id="PR00344">
    <property type="entry name" value="BCTRLSENSOR"/>
</dbReference>
<dbReference type="Pfam" id="PF00990">
    <property type="entry name" value="GGDEF"/>
    <property type="match status" value="1"/>
</dbReference>
<dbReference type="Gene3D" id="6.10.340.10">
    <property type="match status" value="1"/>
</dbReference>
<gene>
    <name evidence="24" type="ORF">PG2T_06015</name>
</gene>
<dbReference type="Gene3D" id="3.20.20.450">
    <property type="entry name" value="EAL domain"/>
    <property type="match status" value="1"/>
</dbReference>
<dbReference type="InterPro" id="IPR003660">
    <property type="entry name" value="HAMP_dom"/>
</dbReference>
<keyword evidence="16" id="KW-0175">Coiled coil</keyword>
<dbReference type="Pfam" id="PF00072">
    <property type="entry name" value="Response_reg"/>
    <property type="match status" value="2"/>
</dbReference>
<dbReference type="SMART" id="SM00304">
    <property type="entry name" value="HAMP"/>
    <property type="match status" value="1"/>
</dbReference>
<dbReference type="KEGG" id="gbi:PG2T_06015"/>
<evidence type="ECO:0000256" key="11">
    <source>
        <dbReference type="ARBA" id="ARBA00022989"/>
    </source>
</evidence>
<dbReference type="Gene3D" id="3.40.50.2300">
    <property type="match status" value="2"/>
</dbReference>
<dbReference type="SMART" id="SM00448">
    <property type="entry name" value="REC"/>
    <property type="match status" value="2"/>
</dbReference>
<dbReference type="PANTHER" id="PTHR45339">
    <property type="entry name" value="HYBRID SIGNAL TRANSDUCTION HISTIDINE KINASE J"/>
    <property type="match status" value="1"/>
</dbReference>